<gene>
    <name evidence="1" type="ORF">P7I04_08230</name>
</gene>
<reference evidence="1" key="1">
    <citation type="submission" date="2023-03" db="EMBL/GenBank/DDBJ databases">
        <authorList>
            <person name="Shen W."/>
            <person name="Cai J."/>
        </authorList>
    </citation>
    <scope>NUCLEOTIDE SEQUENCE</scope>
    <source>
        <strain evidence="1">Y37</strain>
    </source>
</reference>
<organism evidence="1 2">
    <name type="scientific">Lactococcus lactis</name>
    <dbReference type="NCBI Taxonomy" id="1358"/>
    <lineage>
        <taxon>Bacteria</taxon>
        <taxon>Bacillati</taxon>
        <taxon>Bacillota</taxon>
        <taxon>Bacilli</taxon>
        <taxon>Lactobacillales</taxon>
        <taxon>Streptococcaceae</taxon>
        <taxon>Lactococcus</taxon>
    </lineage>
</organism>
<name>A0AAW8UFN2_9LACT</name>
<protein>
    <submittedName>
        <fullName evidence="1">Phage tail protein</fullName>
    </submittedName>
</protein>
<dbReference type="AlphaFoldDB" id="A0AAW8UFN2"/>
<evidence type="ECO:0000313" key="2">
    <source>
        <dbReference type="Proteomes" id="UP001250218"/>
    </source>
</evidence>
<comment type="caution">
    <text evidence="1">The sequence shown here is derived from an EMBL/GenBank/DDBJ whole genome shotgun (WGS) entry which is preliminary data.</text>
</comment>
<proteinExistence type="predicted"/>
<evidence type="ECO:0000313" key="1">
    <source>
        <dbReference type="EMBL" id="MDT2946029.1"/>
    </source>
</evidence>
<dbReference type="RefSeq" id="WP_311843435.1">
    <property type="nucleotide sequence ID" value="NZ_JARQCM010000023.1"/>
</dbReference>
<dbReference type="NCBIfam" id="NF047353">
    <property type="entry name" value="tube_lmo2291"/>
    <property type="match status" value="1"/>
</dbReference>
<accession>A0AAW8UFN2</accession>
<dbReference type="Proteomes" id="UP001250218">
    <property type="component" value="Unassembled WGS sequence"/>
</dbReference>
<sequence length="158" mass="16879">MTRLKNALRGHFIAPVPTTGAEPADSDYLELAKWISGVTDDTNEETDDTGFYDGDGTKETTVTGVSGAYTFDGFYDSEDPAQALVAAKKYKIGDDRKLWHKIVSADGKKQWTGLATVSDIKAGDGDATDYEAFGCKLTFNQLPKEKAITPPSGGGSGE</sequence>
<dbReference type="EMBL" id="JARQDL010000007">
    <property type="protein sequence ID" value="MDT2946029.1"/>
    <property type="molecule type" value="Genomic_DNA"/>
</dbReference>